<keyword evidence="10" id="KW-1185">Reference proteome</keyword>
<evidence type="ECO:0000256" key="7">
    <source>
        <dbReference type="SAM" id="MobiDB-lite"/>
    </source>
</evidence>
<feature type="compositionally biased region" description="Low complexity" evidence="7">
    <location>
        <begin position="324"/>
        <end position="333"/>
    </location>
</feature>
<evidence type="ECO:0000256" key="3">
    <source>
        <dbReference type="ARBA" id="ARBA00022741"/>
    </source>
</evidence>
<dbReference type="Proteomes" id="UP000283530">
    <property type="component" value="Unassembled WGS sequence"/>
</dbReference>
<dbReference type="Pfam" id="PF07714">
    <property type="entry name" value="PK_Tyr_Ser-Thr"/>
    <property type="match status" value="1"/>
</dbReference>
<dbReference type="PRINTS" id="PR00109">
    <property type="entry name" value="TYRKINASE"/>
</dbReference>
<dbReference type="InterPro" id="IPR000270">
    <property type="entry name" value="PB1_dom"/>
</dbReference>
<dbReference type="CDD" id="cd06410">
    <property type="entry name" value="PB1_UP2"/>
    <property type="match status" value="1"/>
</dbReference>
<dbReference type="STRING" id="337451.A0A443NVI7"/>
<dbReference type="InterPro" id="IPR050167">
    <property type="entry name" value="Ser_Thr_protein_kinase"/>
</dbReference>
<feature type="domain" description="Protein kinase" evidence="8">
    <location>
        <begin position="1042"/>
        <end position="1325"/>
    </location>
</feature>
<dbReference type="PANTHER" id="PTHR23257:SF797">
    <property type="entry name" value="KINASE SUPERFAMILY WITH OCTICOSAPEPTIDE_PHOX_BEM1P DOMAIN-CONTAINING PROTEIN"/>
    <property type="match status" value="1"/>
</dbReference>
<dbReference type="PANTHER" id="PTHR23257">
    <property type="entry name" value="SERINE-THREONINE PROTEIN KINASE"/>
    <property type="match status" value="1"/>
</dbReference>
<dbReference type="OrthoDB" id="4062651at2759"/>
<dbReference type="CDD" id="cd13999">
    <property type="entry name" value="STKc_MAP3K-like"/>
    <property type="match status" value="1"/>
</dbReference>
<dbReference type="FunFam" id="1.10.510.10:FF:000142">
    <property type="entry name" value="Octicosapeptide/phox/Bem1p domain kinase superfamily protein"/>
    <property type="match status" value="1"/>
</dbReference>
<keyword evidence="5 6" id="KW-0067">ATP-binding</keyword>
<dbReference type="GO" id="GO:0005737">
    <property type="term" value="C:cytoplasm"/>
    <property type="evidence" value="ECO:0007669"/>
    <property type="project" value="TreeGrafter"/>
</dbReference>
<dbReference type="PROSITE" id="PS00107">
    <property type="entry name" value="PROTEIN_KINASE_ATP"/>
    <property type="match status" value="1"/>
</dbReference>
<dbReference type="InterPro" id="IPR017441">
    <property type="entry name" value="Protein_kinase_ATP_BS"/>
</dbReference>
<dbReference type="GO" id="GO:0004674">
    <property type="term" value="F:protein serine/threonine kinase activity"/>
    <property type="evidence" value="ECO:0007669"/>
    <property type="project" value="UniProtKB-KW"/>
</dbReference>
<dbReference type="SMART" id="SM00666">
    <property type="entry name" value="PB1"/>
    <property type="match status" value="1"/>
</dbReference>
<evidence type="ECO:0000259" key="8">
    <source>
        <dbReference type="PROSITE" id="PS50011"/>
    </source>
</evidence>
<dbReference type="PROSITE" id="PS00108">
    <property type="entry name" value="PROTEIN_KINASE_ST"/>
    <property type="match status" value="1"/>
</dbReference>
<evidence type="ECO:0000313" key="10">
    <source>
        <dbReference type="Proteomes" id="UP000283530"/>
    </source>
</evidence>
<evidence type="ECO:0000313" key="9">
    <source>
        <dbReference type="EMBL" id="RWR82557.1"/>
    </source>
</evidence>
<comment type="caution">
    <text evidence="9">The sequence shown here is derived from an EMBL/GenBank/DDBJ whole genome shotgun (WGS) entry which is preliminary data.</text>
</comment>
<dbReference type="GO" id="GO:0005524">
    <property type="term" value="F:ATP binding"/>
    <property type="evidence" value="ECO:0007669"/>
    <property type="project" value="UniProtKB-UniRule"/>
</dbReference>
<dbReference type="EMBL" id="QPKB01000004">
    <property type="protein sequence ID" value="RWR82557.1"/>
    <property type="molecule type" value="Genomic_DNA"/>
</dbReference>
<dbReference type="InterPro" id="IPR001245">
    <property type="entry name" value="Ser-Thr/Tyr_kinase_cat_dom"/>
</dbReference>
<accession>A0A443NVI7</accession>
<feature type="binding site" evidence="6">
    <location>
        <position position="1079"/>
    </location>
    <ligand>
        <name>ATP</name>
        <dbReference type="ChEBI" id="CHEBI:30616"/>
    </ligand>
</feature>
<dbReference type="Gene3D" id="1.10.510.10">
    <property type="entry name" value="Transferase(Phosphotransferase) domain 1"/>
    <property type="match status" value="1"/>
</dbReference>
<evidence type="ECO:0000256" key="4">
    <source>
        <dbReference type="ARBA" id="ARBA00022777"/>
    </source>
</evidence>
<keyword evidence="1" id="KW-0723">Serine/threonine-protein kinase</keyword>
<dbReference type="GO" id="GO:0007165">
    <property type="term" value="P:signal transduction"/>
    <property type="evidence" value="ECO:0007669"/>
    <property type="project" value="TreeGrafter"/>
</dbReference>
<gene>
    <name evidence="9" type="ORF">CKAN_01127900</name>
</gene>
<feature type="region of interest" description="Disordered" evidence="7">
    <location>
        <begin position="216"/>
        <end position="269"/>
    </location>
</feature>
<dbReference type="InterPro" id="IPR000719">
    <property type="entry name" value="Prot_kinase_dom"/>
</dbReference>
<keyword evidence="4 9" id="KW-0418">Kinase</keyword>
<sequence length="1337" mass="146782">MAIDQSLISNDLRPLNFNRTAAEDPQLRPVYYHVVAPDSAPGGLGLGYAATPNSVAAWTPPPLVAGRPSETASDEGSDDPSPRKVKFLCSYGGRILHRPGDGALRYVGGQTRIVSVRREIRFPELMEKMVEIYGESVAIKYQLPEEDLDALVSVSCSEDLANLMEEYERAVETPSSEGSGKIRVFLFSALELDPSGVMQIGDLSDGGQRYVDAVNGIPSPDSTGPIRRKESVASASSTQYSDGLMSVGEVGDTSSQGEPGDGASLAALSPTMSPTGVVSHGGGRLVYMPSNSMDSAPLNLPPIITGHPQSFPSSAGSDPESERQFSGTGQSSSAFSSHVNLVDYRQVPTYVQAYSEIHPETFHNRIDYLQQNSSQAGYKNPQSFGPGRSVYWCPDHSPQQLQSHQFVPMIHSSMSPSSPPMSAPNAGQHQYVQLHQMRVDPYMEESSCGARSIQIPADQRYNTFQFQQRPQSPGRLLPGQTVEQPYNWRQVQAVPSPDHVIRTDIWVPQSHQRGILSLQSEKTSRQEDCFMCQKELPHAHSDTILQDHGIPSIAKTISDTDAVLQGHHPDESMRSKLPQRVAVAGGEFPIEHQNEQQRASGVDVNTLGFQGAGVRPKFVGHIDPTVRDVTASQLVSYGFPQVPESQHGNERIIMPEAENPDYQRTLLPLGLVGFPGDGQASYGMLLGNLPQSPQEAVLQQPAIPSQYQVKQDMLMNKTVGADVPPGRTVAFQTSEPSVPGQNLVFVQKEDTSDVSHDYLRPIDGRIEALHISPTEISGITEQYRSQIKPMDSPTNDVKAENVLLGVDSGIRVTEPFILSNVNIGREDILDNATQIAGKDSYMINAFIKPGVTLDGNYGEWKDEASRIQNRGIFNDAAAPTKDSLFSNQDPWNLRRDLQFLVPTNSNGESCSGSSGELRMAAQINEVSFHQPLEDLNKDTRAETIQLVKEEQIRHELQSVAEGVAASVLLPPIPLVSVLSDRERDESFPPESNQDGEVLQNYEETETTLVQDLKNKLLDKTNPSLAPIAEGINRLQIIKNSDLEELRELGSGTFGTVYHGKWRGTDVAIKRINDRCFAGKPSEQERLFPFFFFLSGLVTREMTFGMKHAILPTCTIRNVVAFYGVVLDGPGGSVATVTEYMVNGSLRHALQRNDRILDYRKRLFITMDVAFGMEYLHGKNIVHFDLKSDNLLVNLRDPQRPICKVGDLGLSKVKCQTLISGGVRGTLPWMAPELLNGSSSMVSDKVDVFSFGIVMWELLTGDEPYADLHYGAIIGGIVSNTLRPAVPKTCDPQWRSLMERCWSSEPLERPSFAEIADTLRSMAASLPPKGHAQHHHAP</sequence>
<evidence type="ECO:0000256" key="5">
    <source>
        <dbReference type="ARBA" id="ARBA00022840"/>
    </source>
</evidence>
<protein>
    <submittedName>
        <fullName evidence="9">Serine/threonine-protein kinase</fullName>
    </submittedName>
</protein>
<reference evidence="9 10" key="1">
    <citation type="journal article" date="2019" name="Nat. Plants">
        <title>Stout camphor tree genome fills gaps in understanding of flowering plant genome evolution.</title>
        <authorList>
            <person name="Chaw S.M."/>
            <person name="Liu Y.C."/>
            <person name="Wu Y.W."/>
            <person name="Wang H.Y."/>
            <person name="Lin C.I."/>
            <person name="Wu C.S."/>
            <person name="Ke H.M."/>
            <person name="Chang L.Y."/>
            <person name="Hsu C.Y."/>
            <person name="Yang H.T."/>
            <person name="Sudianto E."/>
            <person name="Hsu M.H."/>
            <person name="Wu K.P."/>
            <person name="Wang L.N."/>
            <person name="Leebens-Mack J.H."/>
            <person name="Tsai I.J."/>
        </authorList>
    </citation>
    <scope>NUCLEOTIDE SEQUENCE [LARGE SCALE GENOMIC DNA]</scope>
    <source>
        <strain evidence="10">cv. Chaw 1501</strain>
        <tissue evidence="9">Young leaves</tissue>
    </source>
</reference>
<keyword evidence="2" id="KW-0808">Transferase</keyword>
<proteinExistence type="predicted"/>
<dbReference type="PROSITE" id="PS50011">
    <property type="entry name" value="PROTEIN_KINASE_DOM"/>
    <property type="match status" value="1"/>
</dbReference>
<feature type="region of interest" description="Disordered" evidence="7">
    <location>
        <begin position="59"/>
        <end position="83"/>
    </location>
</feature>
<name>A0A443NVI7_9MAGN</name>
<keyword evidence="3 6" id="KW-0547">Nucleotide-binding</keyword>
<feature type="region of interest" description="Disordered" evidence="7">
    <location>
        <begin position="303"/>
        <end position="333"/>
    </location>
</feature>
<dbReference type="InterPro" id="IPR011009">
    <property type="entry name" value="Kinase-like_dom_sf"/>
</dbReference>
<evidence type="ECO:0000256" key="6">
    <source>
        <dbReference type="PROSITE-ProRule" id="PRU10141"/>
    </source>
</evidence>
<feature type="compositionally biased region" description="Polar residues" evidence="7">
    <location>
        <begin position="307"/>
        <end position="316"/>
    </location>
</feature>
<evidence type="ECO:0000256" key="2">
    <source>
        <dbReference type="ARBA" id="ARBA00022679"/>
    </source>
</evidence>
<dbReference type="SUPFAM" id="SSF56112">
    <property type="entry name" value="Protein kinase-like (PK-like)"/>
    <property type="match status" value="1"/>
</dbReference>
<dbReference type="FunFam" id="3.10.20.90:FF:000058">
    <property type="entry name" value="Octicosapeptide/phox/Bem1p domain kinase superfamily protein"/>
    <property type="match status" value="1"/>
</dbReference>
<dbReference type="Pfam" id="PF00564">
    <property type="entry name" value="PB1"/>
    <property type="match status" value="1"/>
</dbReference>
<dbReference type="SUPFAM" id="SSF54277">
    <property type="entry name" value="CAD &amp; PB1 domains"/>
    <property type="match status" value="1"/>
</dbReference>
<dbReference type="Gene3D" id="3.10.20.90">
    <property type="entry name" value="Phosphatidylinositol 3-kinase Catalytic Subunit, Chain A, domain 1"/>
    <property type="match status" value="1"/>
</dbReference>
<dbReference type="InterPro" id="IPR008271">
    <property type="entry name" value="Ser/Thr_kinase_AS"/>
</dbReference>
<organism evidence="9 10">
    <name type="scientific">Cinnamomum micranthum f. kanehirae</name>
    <dbReference type="NCBI Taxonomy" id="337451"/>
    <lineage>
        <taxon>Eukaryota</taxon>
        <taxon>Viridiplantae</taxon>
        <taxon>Streptophyta</taxon>
        <taxon>Embryophyta</taxon>
        <taxon>Tracheophyta</taxon>
        <taxon>Spermatophyta</taxon>
        <taxon>Magnoliopsida</taxon>
        <taxon>Magnoliidae</taxon>
        <taxon>Laurales</taxon>
        <taxon>Lauraceae</taxon>
        <taxon>Cinnamomum</taxon>
    </lineage>
</organism>
<dbReference type="SMART" id="SM00220">
    <property type="entry name" value="S_TKc"/>
    <property type="match status" value="1"/>
</dbReference>
<dbReference type="Gene3D" id="3.30.200.20">
    <property type="entry name" value="Phosphorylase Kinase, domain 1"/>
    <property type="match status" value="1"/>
</dbReference>
<evidence type="ECO:0000256" key="1">
    <source>
        <dbReference type="ARBA" id="ARBA00022527"/>
    </source>
</evidence>